<evidence type="ECO:0000313" key="4">
    <source>
        <dbReference type="Proteomes" id="UP001165083"/>
    </source>
</evidence>
<dbReference type="GO" id="GO:0003677">
    <property type="term" value="F:DNA binding"/>
    <property type="evidence" value="ECO:0007669"/>
    <property type="project" value="UniProtKB-KW"/>
</dbReference>
<dbReference type="Proteomes" id="UP001165083">
    <property type="component" value="Unassembled WGS sequence"/>
</dbReference>
<evidence type="ECO:0000259" key="2">
    <source>
        <dbReference type="PROSITE" id="PS51253"/>
    </source>
</evidence>
<evidence type="ECO:0000256" key="1">
    <source>
        <dbReference type="ARBA" id="ARBA00023125"/>
    </source>
</evidence>
<feature type="domain" description="HTH CENPB-type" evidence="2">
    <location>
        <begin position="24"/>
        <end position="95"/>
    </location>
</feature>
<dbReference type="PROSITE" id="PS51253">
    <property type="entry name" value="HTH_CENPB"/>
    <property type="match status" value="1"/>
</dbReference>
<keyword evidence="1" id="KW-0238">DNA-binding</keyword>
<keyword evidence="4" id="KW-1185">Reference proteome</keyword>
<dbReference type="PANTHER" id="PTHR19303:SF57">
    <property type="entry name" value="HTH CENPB-TYPE DOMAIN-CONTAINING PROTEIN"/>
    <property type="match status" value="1"/>
</dbReference>
<accession>A0A9W6WM85</accession>
<dbReference type="Pfam" id="PF03221">
    <property type="entry name" value="HTH_Tnp_Tc5"/>
    <property type="match status" value="1"/>
</dbReference>
<organism evidence="3 4">
    <name type="scientific">Phytophthora lilii</name>
    <dbReference type="NCBI Taxonomy" id="2077276"/>
    <lineage>
        <taxon>Eukaryota</taxon>
        <taxon>Sar</taxon>
        <taxon>Stramenopiles</taxon>
        <taxon>Oomycota</taxon>
        <taxon>Peronosporomycetes</taxon>
        <taxon>Peronosporales</taxon>
        <taxon>Peronosporaceae</taxon>
        <taxon>Phytophthora</taxon>
    </lineage>
</organism>
<dbReference type="SMART" id="SM00674">
    <property type="entry name" value="CENPB"/>
    <property type="match status" value="1"/>
</dbReference>
<reference evidence="3" key="1">
    <citation type="submission" date="2023-04" db="EMBL/GenBank/DDBJ databases">
        <title>Phytophthora lilii NBRC 32176.</title>
        <authorList>
            <person name="Ichikawa N."/>
            <person name="Sato H."/>
            <person name="Tonouchi N."/>
        </authorList>
    </citation>
    <scope>NUCLEOTIDE SEQUENCE</scope>
    <source>
        <strain evidence="3">NBRC 32176</strain>
    </source>
</reference>
<evidence type="ECO:0000313" key="3">
    <source>
        <dbReference type="EMBL" id="GMF09102.1"/>
    </source>
</evidence>
<dbReference type="EMBL" id="BSXW01000001">
    <property type="protein sequence ID" value="GMF09102.1"/>
    <property type="molecule type" value="Genomic_DNA"/>
</dbReference>
<protein>
    <submittedName>
        <fullName evidence="3">Unnamed protein product</fullName>
    </submittedName>
</protein>
<name>A0A9W6WM85_9STRA</name>
<dbReference type="PANTHER" id="PTHR19303">
    <property type="entry name" value="TRANSPOSON"/>
    <property type="match status" value="1"/>
</dbReference>
<dbReference type="SUPFAM" id="SSF46689">
    <property type="entry name" value="Homeodomain-like"/>
    <property type="match status" value="1"/>
</dbReference>
<dbReference type="InterPro" id="IPR050863">
    <property type="entry name" value="CenT-Element_Derived"/>
</dbReference>
<dbReference type="InterPro" id="IPR009057">
    <property type="entry name" value="Homeodomain-like_sf"/>
</dbReference>
<comment type="caution">
    <text evidence="3">The sequence shown here is derived from an EMBL/GenBank/DDBJ whole genome shotgun (WGS) entry which is preliminary data.</text>
</comment>
<gene>
    <name evidence="3" type="ORF">Plil01_000003700</name>
</gene>
<dbReference type="InterPro" id="IPR006600">
    <property type="entry name" value="HTH_CenpB_DNA-bd_dom"/>
</dbReference>
<proteinExistence type="predicted"/>
<dbReference type="AlphaFoldDB" id="A0A9W6WM85"/>
<dbReference type="GO" id="GO:0005634">
    <property type="term" value="C:nucleus"/>
    <property type="evidence" value="ECO:0007669"/>
    <property type="project" value="TreeGrafter"/>
</dbReference>
<dbReference type="Gene3D" id="1.10.10.60">
    <property type="entry name" value="Homeodomain-like"/>
    <property type="match status" value="1"/>
</dbReference>
<sequence length="147" mass="16282">MSTRKSSAASSSTSGGRSAMASSWHVRRFAGALKKAEHELVVWINELRGEGVPISAIMLHLQALEVAAAHEVPGFRASWSWMKRFKARNKLSMRARTRQGQISPEDLDKIAADFSKEVAQKVQDLGIKTVYNADQTGIVIAFYILYC</sequence>
<dbReference type="OrthoDB" id="128995at2759"/>